<keyword evidence="2" id="KW-0812">Transmembrane</keyword>
<feature type="transmembrane region" description="Helical" evidence="2">
    <location>
        <begin position="557"/>
        <end position="577"/>
    </location>
</feature>
<feature type="region of interest" description="Disordered" evidence="1">
    <location>
        <begin position="398"/>
        <end position="417"/>
    </location>
</feature>
<evidence type="ECO:0000259" key="4">
    <source>
        <dbReference type="Pfam" id="PF00144"/>
    </source>
</evidence>
<dbReference type="Pfam" id="PF00144">
    <property type="entry name" value="Beta-lactamase"/>
    <property type="match status" value="1"/>
</dbReference>
<protein>
    <submittedName>
        <fullName evidence="5">Class A beta-lactamase-related serine hydrolase</fullName>
    </submittedName>
</protein>
<dbReference type="InterPro" id="IPR001466">
    <property type="entry name" value="Beta-lactam-related"/>
</dbReference>
<proteinExistence type="predicted"/>
<feature type="transmembrane region" description="Helical" evidence="2">
    <location>
        <begin position="597"/>
        <end position="614"/>
    </location>
</feature>
<feature type="compositionally biased region" description="Low complexity" evidence="1">
    <location>
        <begin position="398"/>
        <end position="409"/>
    </location>
</feature>
<name>A0A3P1V9G7_9ACTO</name>
<feature type="signal peptide" evidence="3">
    <location>
        <begin position="1"/>
        <end position="20"/>
    </location>
</feature>
<dbReference type="InterPro" id="IPR050491">
    <property type="entry name" value="AmpC-like"/>
</dbReference>
<dbReference type="PROSITE" id="PS51257">
    <property type="entry name" value="PROKAR_LIPOPROTEIN"/>
    <property type="match status" value="1"/>
</dbReference>
<keyword evidence="6" id="KW-1185">Reference proteome</keyword>
<evidence type="ECO:0000256" key="1">
    <source>
        <dbReference type="SAM" id="MobiDB-lite"/>
    </source>
</evidence>
<evidence type="ECO:0000256" key="2">
    <source>
        <dbReference type="SAM" id="Phobius"/>
    </source>
</evidence>
<evidence type="ECO:0000313" key="5">
    <source>
        <dbReference type="EMBL" id="RRD30852.1"/>
    </source>
</evidence>
<feature type="domain" description="Beta-lactamase-related" evidence="4">
    <location>
        <begin position="57"/>
        <end position="372"/>
    </location>
</feature>
<dbReference type="Gene3D" id="3.40.710.10">
    <property type="entry name" value="DD-peptidase/beta-lactamase superfamily"/>
    <property type="match status" value="1"/>
</dbReference>
<dbReference type="GO" id="GO:0016787">
    <property type="term" value="F:hydrolase activity"/>
    <property type="evidence" value="ECO:0007669"/>
    <property type="project" value="UniProtKB-KW"/>
</dbReference>
<keyword evidence="5" id="KW-0378">Hydrolase</keyword>
<dbReference type="OrthoDB" id="4281716at2"/>
<dbReference type="PANTHER" id="PTHR46825:SF9">
    <property type="entry name" value="BETA-LACTAMASE-RELATED DOMAIN-CONTAINING PROTEIN"/>
    <property type="match status" value="1"/>
</dbReference>
<reference evidence="5 6" key="1">
    <citation type="submission" date="2018-11" db="EMBL/GenBank/DDBJ databases">
        <title>Genomes From Bacteria Associated with the Canine Oral Cavity: a Test Case for Automated Genome-Based Taxonomic Assignment.</title>
        <authorList>
            <person name="Coil D.A."/>
            <person name="Jospin G."/>
            <person name="Darling A.E."/>
            <person name="Wallis C."/>
            <person name="Davis I.J."/>
            <person name="Harris S."/>
            <person name="Eisen J.A."/>
            <person name="Holcombe L.J."/>
            <person name="O'Flynn C."/>
        </authorList>
    </citation>
    <scope>NUCLEOTIDE SEQUENCE [LARGE SCALE GENOMIC DNA]</scope>
    <source>
        <strain evidence="5 6">OH5050</strain>
    </source>
</reference>
<gene>
    <name evidence="5" type="ORF">EII10_01775</name>
</gene>
<dbReference type="AlphaFoldDB" id="A0A3P1V9G7"/>
<keyword evidence="2" id="KW-0472">Membrane</keyword>
<dbReference type="RefSeq" id="WP_124932764.1">
    <property type="nucleotide sequence ID" value="NZ_RQZC01000001.1"/>
</dbReference>
<dbReference type="EMBL" id="RQZC01000001">
    <property type="protein sequence ID" value="RRD30852.1"/>
    <property type="molecule type" value="Genomic_DNA"/>
</dbReference>
<feature type="transmembrane region" description="Helical" evidence="2">
    <location>
        <begin position="512"/>
        <end position="536"/>
    </location>
</feature>
<accession>A0A3P1V9G7</accession>
<dbReference type="Proteomes" id="UP000271272">
    <property type="component" value="Unassembled WGS sequence"/>
</dbReference>
<dbReference type="PANTHER" id="PTHR46825">
    <property type="entry name" value="D-ALANYL-D-ALANINE-CARBOXYPEPTIDASE/ENDOPEPTIDASE AMPH"/>
    <property type="match status" value="1"/>
</dbReference>
<organism evidence="5 6">
    <name type="scientific">Actinomyces bowdenii</name>
    <dbReference type="NCBI Taxonomy" id="131109"/>
    <lineage>
        <taxon>Bacteria</taxon>
        <taxon>Bacillati</taxon>
        <taxon>Actinomycetota</taxon>
        <taxon>Actinomycetes</taxon>
        <taxon>Actinomycetales</taxon>
        <taxon>Actinomycetaceae</taxon>
        <taxon>Actinomyces</taxon>
    </lineage>
</organism>
<feature type="chain" id="PRO_5039510830" evidence="3">
    <location>
        <begin position="21"/>
        <end position="655"/>
    </location>
</feature>
<keyword evidence="2" id="KW-1133">Transmembrane helix</keyword>
<sequence length="655" mass="69797">MSVIRRAAALVLLPLLSLLAACSSSLPASRPPVEAPAESHELTAQDVQAWLDGKLPDALQNGDIPGAVVSVVKDGQVLTTRGYGWAETGAGGGEAVPVDAQSTLFRVGSISKIPTSIAVMQLVEQGRLDLDADISAYLDFEIDRGFEGPVTLRHLLTHTAGFEDKGKAVIEAGGGPSDLEAAVKKDRPAQVFAPGTTPAYSNYGIALAGYIVQRASGQPFEDYVREHVLEPAGMGSSTYDQPLPAELEGRMASGYTSADQPAQPFESINAPAGALTASAPDFAAFMIAQLQRSSELLSEASWEQMWSPNPDPEGLGGLAQGDRMGLGYWIYERNGHRIVEHGGDTVFFHSDFEIYPEDGVGIFIAMNGGGTENASGTIRTDLMEGFTDRYFPAEQDADQAGAAGQQADPEQSRERAEQVAGSYQVARGSFTTSLAIFDPLQTVSVSARDNGNLVLSAQGQPLEYEEIEPWVWQRLGGHDLIAADTTGTTSHEVRLSFMGPHTLLPVSASTRLLLPVIIGGAVLLVIVLVAWPIGALRRRRKSRSGRPAPAALPWTGRIARIGGLIALVVTPGWLAMWVMAFSTSQLPSDLLLRVMQAAQWAGALAIVPAAWDLWTALRGRAGWRRITVSGLLLLGLVALAWVAWSANLLTSGTRY</sequence>
<evidence type="ECO:0000256" key="3">
    <source>
        <dbReference type="SAM" id="SignalP"/>
    </source>
</evidence>
<dbReference type="SUPFAM" id="SSF56601">
    <property type="entry name" value="beta-lactamase/transpeptidase-like"/>
    <property type="match status" value="1"/>
</dbReference>
<dbReference type="InterPro" id="IPR012338">
    <property type="entry name" value="Beta-lactam/transpept-like"/>
</dbReference>
<evidence type="ECO:0000313" key="6">
    <source>
        <dbReference type="Proteomes" id="UP000271272"/>
    </source>
</evidence>
<feature type="transmembrane region" description="Helical" evidence="2">
    <location>
        <begin position="626"/>
        <end position="644"/>
    </location>
</feature>
<keyword evidence="3" id="KW-0732">Signal</keyword>
<comment type="caution">
    <text evidence="5">The sequence shown here is derived from an EMBL/GenBank/DDBJ whole genome shotgun (WGS) entry which is preliminary data.</text>
</comment>